<dbReference type="HOGENOM" id="CLU_1637349_0_0_1"/>
<sequence>MKADSNDKFQKLDADYIKICGKIDPTRYHMKVRYKYLVKCFFYISEMESCTELIPWNFKANNKIKSVYANYVFFHLGQKNFSIDDRNFQLYETDEKYDLNLICKDKILNCFNNRFRLSDCYEKSRFKIYIVSSFSLIHVMSLRRSQCKVMYFQFNIADDFCQ</sequence>
<dbReference type="Proteomes" id="UP000015102">
    <property type="component" value="Unassembled WGS sequence"/>
</dbReference>
<keyword evidence="2" id="KW-1185">Reference proteome</keyword>
<accession>T1H1K3</accession>
<reference evidence="1" key="2">
    <citation type="submission" date="2015-06" db="UniProtKB">
        <authorList>
            <consortium name="EnsemblMetazoa"/>
        </authorList>
    </citation>
    <scope>IDENTIFICATION</scope>
</reference>
<organism evidence="1 2">
    <name type="scientific">Megaselia scalaris</name>
    <name type="common">Humpbacked fly</name>
    <name type="synonym">Phora scalaris</name>
    <dbReference type="NCBI Taxonomy" id="36166"/>
    <lineage>
        <taxon>Eukaryota</taxon>
        <taxon>Metazoa</taxon>
        <taxon>Ecdysozoa</taxon>
        <taxon>Arthropoda</taxon>
        <taxon>Hexapoda</taxon>
        <taxon>Insecta</taxon>
        <taxon>Pterygota</taxon>
        <taxon>Neoptera</taxon>
        <taxon>Endopterygota</taxon>
        <taxon>Diptera</taxon>
        <taxon>Brachycera</taxon>
        <taxon>Muscomorpha</taxon>
        <taxon>Platypezoidea</taxon>
        <taxon>Phoridae</taxon>
        <taxon>Megaseliini</taxon>
        <taxon>Megaselia</taxon>
    </lineage>
</organism>
<proteinExistence type="predicted"/>
<dbReference type="EMBL" id="CAQQ02385766">
    <property type="status" value="NOT_ANNOTATED_CDS"/>
    <property type="molecule type" value="Genomic_DNA"/>
</dbReference>
<dbReference type="AlphaFoldDB" id="T1H1K3"/>
<reference evidence="2" key="1">
    <citation type="submission" date="2013-02" db="EMBL/GenBank/DDBJ databases">
        <authorList>
            <person name="Hughes D."/>
        </authorList>
    </citation>
    <scope>NUCLEOTIDE SEQUENCE</scope>
    <source>
        <strain>Durham</strain>
        <strain evidence="2">NC isolate 2 -- Noor lab</strain>
    </source>
</reference>
<name>T1H1K3_MEGSC</name>
<evidence type="ECO:0000313" key="2">
    <source>
        <dbReference type="Proteomes" id="UP000015102"/>
    </source>
</evidence>
<dbReference type="EnsemblMetazoa" id="MESCA010066-RA">
    <property type="protein sequence ID" value="MESCA010066-PA"/>
    <property type="gene ID" value="MESCA010066"/>
</dbReference>
<evidence type="ECO:0000313" key="1">
    <source>
        <dbReference type="EnsemblMetazoa" id="MESCA010066-PA"/>
    </source>
</evidence>
<protein>
    <submittedName>
        <fullName evidence="1">Uncharacterized protein</fullName>
    </submittedName>
</protein>